<proteinExistence type="predicted"/>
<keyword evidence="2" id="KW-1185">Reference proteome</keyword>
<dbReference type="EMBL" id="CATQJA010002606">
    <property type="protein sequence ID" value="CAJ0572787.1"/>
    <property type="molecule type" value="Genomic_DNA"/>
</dbReference>
<reference evidence="1" key="1">
    <citation type="submission" date="2023-06" db="EMBL/GenBank/DDBJ databases">
        <authorList>
            <person name="Delattre M."/>
        </authorList>
    </citation>
    <scope>NUCLEOTIDE SEQUENCE</scope>
    <source>
        <strain evidence="1">AF72</strain>
    </source>
</reference>
<evidence type="ECO:0000313" key="1">
    <source>
        <dbReference type="EMBL" id="CAJ0572787.1"/>
    </source>
</evidence>
<feature type="non-terminal residue" evidence="1">
    <location>
        <position position="307"/>
    </location>
</feature>
<gene>
    <name evidence="1" type="ORF">MSPICULIGERA_LOCUS11165</name>
</gene>
<evidence type="ECO:0000313" key="2">
    <source>
        <dbReference type="Proteomes" id="UP001177023"/>
    </source>
</evidence>
<name>A0AA36FZF3_9BILA</name>
<dbReference type="Proteomes" id="UP001177023">
    <property type="component" value="Unassembled WGS sequence"/>
</dbReference>
<organism evidence="1 2">
    <name type="scientific">Mesorhabditis spiculigera</name>
    <dbReference type="NCBI Taxonomy" id="96644"/>
    <lineage>
        <taxon>Eukaryota</taxon>
        <taxon>Metazoa</taxon>
        <taxon>Ecdysozoa</taxon>
        <taxon>Nematoda</taxon>
        <taxon>Chromadorea</taxon>
        <taxon>Rhabditida</taxon>
        <taxon>Rhabditina</taxon>
        <taxon>Rhabditomorpha</taxon>
        <taxon>Rhabditoidea</taxon>
        <taxon>Rhabditidae</taxon>
        <taxon>Mesorhabditinae</taxon>
        <taxon>Mesorhabditis</taxon>
    </lineage>
</organism>
<comment type="caution">
    <text evidence="1">The sequence shown here is derived from an EMBL/GenBank/DDBJ whole genome shotgun (WGS) entry which is preliminary data.</text>
</comment>
<protein>
    <submittedName>
        <fullName evidence="1">Uncharacterized protein</fullName>
    </submittedName>
</protein>
<accession>A0AA36FZF3</accession>
<sequence length="307" mass="35716">MSQHEFVASYIIKEDRKRLRPASIYNIELPTSDNVLSGTSLVEGLLGKDLSENGNRPAIPREVRMRNHIAAYLDTLTTQQLSCYENATIRDFASLRHWRVHCMNKEDTSYTFEYIKYQRKWVRPILIVSCNSREWDRKAKLRDHHRDMLICGKNLEKYASRDRQQIEGYDYVQYYIVRIADSLGQKCFYAIQGDGHLCVNQKLHQIVEFKALNKRRKSRIKKCHAYDQPFISTFVALHDMGKIEVVGLLKAATDETKKVLDKADQEFDQMVQHVEEKFVDGIKNLLFTSGKNFITWTANSVLGTQGN</sequence>
<dbReference type="AlphaFoldDB" id="A0AA36FZF3"/>